<feature type="domain" description="MIP18 family-like" evidence="1">
    <location>
        <begin position="82"/>
        <end position="162"/>
    </location>
</feature>
<name>A0A1M5L7C9_9GAMM</name>
<dbReference type="AlphaFoldDB" id="A0A1M5L7C9"/>
<evidence type="ECO:0000313" key="2">
    <source>
        <dbReference type="EMBL" id="SHG60947.1"/>
    </source>
</evidence>
<dbReference type="InterPro" id="IPR034904">
    <property type="entry name" value="FSCA_dom_sf"/>
</dbReference>
<dbReference type="InterPro" id="IPR017776">
    <property type="entry name" value="FeS_assembly_SufT_put"/>
</dbReference>
<reference evidence="2 3" key="1">
    <citation type="submission" date="2016-11" db="EMBL/GenBank/DDBJ databases">
        <authorList>
            <person name="Jaros S."/>
            <person name="Januszkiewicz K."/>
            <person name="Wedrychowicz H."/>
        </authorList>
    </citation>
    <scope>NUCLEOTIDE SEQUENCE [LARGE SCALE GENOMIC DNA]</scope>
    <source>
        <strain evidence="2 3">CGMCC 1.7049</strain>
    </source>
</reference>
<dbReference type="InterPro" id="IPR002744">
    <property type="entry name" value="MIP18-like"/>
</dbReference>
<dbReference type="PANTHER" id="PTHR42831:SF1">
    <property type="entry name" value="FE-S PROTEIN MATURATION AUXILIARY FACTOR YITW"/>
    <property type="match status" value="1"/>
</dbReference>
<gene>
    <name evidence="2" type="ORF">SAMN04488068_0747</name>
</gene>
<sequence length="186" mass="19928">MLDEPETVTLTRDVVAILIPAGTKVELPEGASAVITQALGGSFTVQVQGHLFRINGPDADALGKQVIVGPDVAEDASDDELEKAVWAQLRTCYDPEIPIDIVELGLVYESRLEPAEAGNPAGPRRAVIRMTLTAPGCGMGDVLVNDVKTKVMQIPNIAEADVELTFDPPWSRDMMSEAAQLQVGMY</sequence>
<keyword evidence="3" id="KW-1185">Reference proteome</keyword>
<evidence type="ECO:0000313" key="3">
    <source>
        <dbReference type="Proteomes" id="UP000199758"/>
    </source>
</evidence>
<dbReference type="SUPFAM" id="SSF117916">
    <property type="entry name" value="Fe-S cluster assembly (FSCA) domain-like"/>
    <property type="match status" value="1"/>
</dbReference>
<dbReference type="InterPro" id="IPR052339">
    <property type="entry name" value="Fe-S_Maturation_MIP18"/>
</dbReference>
<proteinExistence type="predicted"/>
<dbReference type="EMBL" id="FQWZ01000002">
    <property type="protein sequence ID" value="SHG60947.1"/>
    <property type="molecule type" value="Genomic_DNA"/>
</dbReference>
<evidence type="ECO:0000259" key="1">
    <source>
        <dbReference type="Pfam" id="PF01883"/>
    </source>
</evidence>
<accession>A0A1M5L7C9</accession>
<organism evidence="2 3">
    <name type="scientific">Hydrocarboniphaga daqingensis</name>
    <dbReference type="NCBI Taxonomy" id="490188"/>
    <lineage>
        <taxon>Bacteria</taxon>
        <taxon>Pseudomonadati</taxon>
        <taxon>Pseudomonadota</taxon>
        <taxon>Gammaproteobacteria</taxon>
        <taxon>Nevskiales</taxon>
        <taxon>Nevskiaceae</taxon>
        <taxon>Hydrocarboniphaga</taxon>
    </lineage>
</organism>
<dbReference type="RefSeq" id="WP_072894249.1">
    <property type="nucleotide sequence ID" value="NZ_FQWZ01000002.1"/>
</dbReference>
<dbReference type="NCBIfam" id="TIGR03406">
    <property type="entry name" value="FeS_long_SufT"/>
    <property type="match status" value="1"/>
</dbReference>
<dbReference type="Gene3D" id="3.30.300.130">
    <property type="entry name" value="Fe-S cluster assembly (FSCA)"/>
    <property type="match status" value="1"/>
</dbReference>
<dbReference type="Pfam" id="PF01883">
    <property type="entry name" value="FeS_assembly_P"/>
    <property type="match status" value="1"/>
</dbReference>
<protein>
    <submittedName>
        <fullName evidence="2">Probable FeS assembly SUF system protein SufT</fullName>
    </submittedName>
</protein>
<dbReference type="Proteomes" id="UP000199758">
    <property type="component" value="Unassembled WGS sequence"/>
</dbReference>
<dbReference type="PANTHER" id="PTHR42831">
    <property type="entry name" value="FE-S PROTEIN MATURATION AUXILIARY FACTOR YITW"/>
    <property type="match status" value="1"/>
</dbReference>
<dbReference type="OrthoDB" id="9805360at2"/>
<dbReference type="STRING" id="490188.SAMN04488068_0747"/>